<dbReference type="InterPro" id="IPR013556">
    <property type="entry name" value="Flag_M-ring_C"/>
</dbReference>
<evidence type="ECO:0000259" key="14">
    <source>
        <dbReference type="Pfam" id="PF08345"/>
    </source>
</evidence>
<accession>A0A128F784</accession>
<dbReference type="Proteomes" id="UP000071641">
    <property type="component" value="Unassembled WGS sequence"/>
</dbReference>
<dbReference type="GO" id="GO:0003774">
    <property type="term" value="F:cytoskeletal motor activity"/>
    <property type="evidence" value="ECO:0007669"/>
    <property type="project" value="InterPro"/>
</dbReference>
<dbReference type="OrthoDB" id="8554211at2"/>
<feature type="domain" description="Flagellar M-ring C-terminal" evidence="14">
    <location>
        <begin position="276"/>
        <end position="354"/>
    </location>
</feature>
<dbReference type="STRING" id="1796497.GCE9029_03360"/>
<proteinExistence type="inferred from homology"/>
<evidence type="ECO:0000256" key="8">
    <source>
        <dbReference type="ARBA" id="ARBA00022989"/>
    </source>
</evidence>
<reference evidence="16" key="1">
    <citation type="submission" date="2016-02" db="EMBL/GenBank/DDBJ databases">
        <authorList>
            <person name="Rodrigo-Torres Lidia"/>
            <person name="Arahal R.David."/>
        </authorList>
    </citation>
    <scope>NUCLEOTIDE SEQUENCE [LARGE SCALE GENOMIC DNA]</scope>
    <source>
        <strain evidence="16">CECT 9029</strain>
    </source>
</reference>
<dbReference type="Pfam" id="PF08345">
    <property type="entry name" value="YscJ_FliF_C"/>
    <property type="match status" value="1"/>
</dbReference>
<dbReference type="Gene3D" id="3.30.300.30">
    <property type="match status" value="1"/>
</dbReference>
<dbReference type="PANTHER" id="PTHR30046">
    <property type="entry name" value="FLAGELLAR M-RING PROTEIN"/>
    <property type="match status" value="1"/>
</dbReference>
<evidence type="ECO:0000259" key="13">
    <source>
        <dbReference type="Pfam" id="PF01514"/>
    </source>
</evidence>
<keyword evidence="8 12" id="KW-1133">Transmembrane helix</keyword>
<evidence type="ECO:0000313" key="16">
    <source>
        <dbReference type="Proteomes" id="UP000071641"/>
    </source>
</evidence>
<evidence type="ECO:0000256" key="7">
    <source>
        <dbReference type="ARBA" id="ARBA00022692"/>
    </source>
</evidence>
<dbReference type="InterPro" id="IPR043427">
    <property type="entry name" value="YscJ/FliF"/>
</dbReference>
<evidence type="ECO:0000256" key="10">
    <source>
        <dbReference type="ARBA" id="ARBA00023143"/>
    </source>
</evidence>
<evidence type="ECO:0000256" key="9">
    <source>
        <dbReference type="ARBA" id="ARBA00023136"/>
    </source>
</evidence>
<evidence type="ECO:0000256" key="1">
    <source>
        <dbReference type="ARBA" id="ARBA00003820"/>
    </source>
</evidence>
<protein>
    <recommendedName>
        <fullName evidence="5">Flagellar M-ring protein</fullName>
    </recommendedName>
</protein>
<dbReference type="InterPro" id="IPR045851">
    <property type="entry name" value="AMP-bd_C_sf"/>
</dbReference>
<dbReference type="InterPro" id="IPR000067">
    <property type="entry name" value="FlgMring_FliF"/>
</dbReference>
<comment type="subcellular location">
    <subcellularLocation>
        <location evidence="2">Bacterial flagellum basal body</location>
    </subcellularLocation>
    <subcellularLocation>
        <location evidence="3">Cell membrane</location>
        <topology evidence="3">Multi-pass membrane protein</topology>
    </subcellularLocation>
</comment>
<keyword evidence="6" id="KW-1003">Cell membrane</keyword>
<comment type="function">
    <text evidence="1">The M ring may be actively involved in energy transduction.</text>
</comment>
<feature type="domain" description="Flagellar M-ring N-terminal" evidence="13">
    <location>
        <begin position="32"/>
        <end position="205"/>
    </location>
</feature>
<dbReference type="PRINTS" id="PR01009">
    <property type="entry name" value="FLGMRINGFLIF"/>
</dbReference>
<keyword evidence="15" id="KW-0966">Cell projection</keyword>
<gene>
    <name evidence="15" type="primary">fliF_2</name>
    <name evidence="15" type="ORF">GCE9029_03360</name>
</gene>
<dbReference type="GO" id="GO:0009431">
    <property type="term" value="C:bacterial-type flagellum basal body, MS ring"/>
    <property type="evidence" value="ECO:0007669"/>
    <property type="project" value="InterPro"/>
</dbReference>
<keyword evidence="9 12" id="KW-0472">Membrane</keyword>
<keyword evidence="15" id="KW-0282">Flagellum</keyword>
<evidence type="ECO:0000256" key="3">
    <source>
        <dbReference type="ARBA" id="ARBA00004651"/>
    </source>
</evidence>
<evidence type="ECO:0000256" key="6">
    <source>
        <dbReference type="ARBA" id="ARBA00022475"/>
    </source>
</evidence>
<feature type="transmembrane region" description="Helical" evidence="12">
    <location>
        <begin position="405"/>
        <end position="426"/>
    </location>
</feature>
<organism evidence="15 16">
    <name type="scientific">Grimontia celer</name>
    <dbReference type="NCBI Taxonomy" id="1796497"/>
    <lineage>
        <taxon>Bacteria</taxon>
        <taxon>Pseudomonadati</taxon>
        <taxon>Pseudomonadota</taxon>
        <taxon>Gammaproteobacteria</taxon>
        <taxon>Vibrionales</taxon>
        <taxon>Vibrionaceae</taxon>
        <taxon>Grimontia</taxon>
    </lineage>
</organism>
<dbReference type="NCBIfam" id="TIGR00206">
    <property type="entry name" value="fliF"/>
    <property type="match status" value="1"/>
</dbReference>
<dbReference type="EMBL" id="FIZX01000002">
    <property type="protein sequence ID" value="CZF82653.1"/>
    <property type="molecule type" value="Genomic_DNA"/>
</dbReference>
<dbReference type="RefSeq" id="WP_062664909.1">
    <property type="nucleotide sequence ID" value="NZ_FIZX01000002.1"/>
</dbReference>
<evidence type="ECO:0000256" key="11">
    <source>
        <dbReference type="ARBA" id="ARBA00025936"/>
    </source>
</evidence>
<evidence type="ECO:0000256" key="12">
    <source>
        <dbReference type="SAM" id="Phobius"/>
    </source>
</evidence>
<dbReference type="InterPro" id="IPR006182">
    <property type="entry name" value="FliF_N_dom"/>
</dbReference>
<keyword evidence="16" id="KW-1185">Reference proteome</keyword>
<feature type="transmembrane region" description="Helical" evidence="12">
    <location>
        <begin position="9"/>
        <end position="30"/>
    </location>
</feature>
<name>A0A128F784_9GAMM</name>
<evidence type="ECO:0000313" key="15">
    <source>
        <dbReference type="EMBL" id="CZF82653.1"/>
    </source>
</evidence>
<dbReference type="AlphaFoldDB" id="A0A128F784"/>
<dbReference type="PANTHER" id="PTHR30046:SF0">
    <property type="entry name" value="FLAGELLAR M-RING PROTEIN"/>
    <property type="match status" value="1"/>
</dbReference>
<evidence type="ECO:0000256" key="2">
    <source>
        <dbReference type="ARBA" id="ARBA00004117"/>
    </source>
</evidence>
<comment type="similarity">
    <text evidence="4">Belongs to the FliF family.</text>
</comment>
<evidence type="ECO:0000256" key="4">
    <source>
        <dbReference type="ARBA" id="ARBA00007971"/>
    </source>
</evidence>
<evidence type="ECO:0000256" key="5">
    <source>
        <dbReference type="ARBA" id="ARBA00017949"/>
    </source>
</evidence>
<dbReference type="GO" id="GO:0071973">
    <property type="term" value="P:bacterial-type flagellum-dependent cell motility"/>
    <property type="evidence" value="ECO:0007669"/>
    <property type="project" value="InterPro"/>
</dbReference>
<dbReference type="Pfam" id="PF01514">
    <property type="entry name" value="YscJ_FliF"/>
    <property type="match status" value="1"/>
</dbReference>
<keyword evidence="15" id="KW-0969">Cilium</keyword>
<dbReference type="GO" id="GO:0005886">
    <property type="term" value="C:plasma membrane"/>
    <property type="evidence" value="ECO:0007669"/>
    <property type="project" value="UniProtKB-SubCell"/>
</dbReference>
<keyword evidence="10" id="KW-0975">Bacterial flagellum</keyword>
<sequence>MEFSKNGKILLAVGFVFIFSLAAYLSFVFLNKDYTRVFTDQSSEQLAKIVDSLDQAGIAFEYPESGSGILVENSSLSQARIQLSKDAVFSSDIVGLEFFSESQHAMSDFYQVVNYQRALQGELERSLILIEGVNTARVHLAIPREKSFSIKKADIKAAVTLELTPAGRANEVEIVSSVVKLVASAVPELTEEKVSVLDSQGRALTGVSDAMSMAGGARQKNTIETTVEGKIKSLLAPFYGSEDVGVSAWVEVNNDKVSERAEGLDASKEPAVLKRTTETTQASKSKAKSTVLNEEFSYQTLTREVEYESGYINRMTVSVLLPKGDHFTEAELIELIQAAVGIDENRGDKLTVLQYTPEPQTVTTELTQPTAMSEQTAKVEQLQKQDVVTPLSTGNDAIDWLSSNALYLVFGLLTLLAFAFVAFFSFRQRATELEVKQITTDLKTWIEERKVEQNLNL</sequence>
<comment type="subunit">
    <text evidence="11">The basal body constitutes a major portion of the flagellar organelle and consists of four rings (L,P,S, and M) mounted on a central rod. The M ring is integral to the inner membrane of the cell and may be connected to the flagellar rod via the S ring. The S (supramembrane ring) lies just distal to the M ring. The L and P rings lie in the outer membrane and the periplasmic space, respectively.</text>
</comment>
<keyword evidence="7 12" id="KW-0812">Transmembrane</keyword>